<keyword evidence="1" id="KW-1133">Transmembrane helix</keyword>
<feature type="transmembrane region" description="Helical" evidence="1">
    <location>
        <begin position="75"/>
        <end position="95"/>
    </location>
</feature>
<keyword evidence="1" id="KW-0812">Transmembrane</keyword>
<accession>A0A8J6R215</accession>
<dbReference type="AlphaFoldDB" id="A0A8J6R215"/>
<dbReference type="Proteomes" id="UP000638014">
    <property type="component" value="Unassembled WGS sequence"/>
</dbReference>
<evidence type="ECO:0000313" key="3">
    <source>
        <dbReference type="Proteomes" id="UP000638014"/>
    </source>
</evidence>
<evidence type="ECO:0000313" key="2">
    <source>
        <dbReference type="EMBL" id="MBD1388465.1"/>
    </source>
</evidence>
<reference evidence="2" key="1">
    <citation type="submission" date="2020-09" db="EMBL/GenBank/DDBJ databases">
        <title>A novel bacterium of genus Neiella, isolated from South China Sea.</title>
        <authorList>
            <person name="Huang H."/>
            <person name="Mo K."/>
            <person name="Hu Y."/>
        </authorList>
    </citation>
    <scope>NUCLEOTIDE SEQUENCE</scope>
    <source>
        <strain evidence="2">HB171785</strain>
    </source>
</reference>
<dbReference type="RefSeq" id="WP_191143569.1">
    <property type="nucleotide sequence ID" value="NZ_JACXAF010000003.1"/>
</dbReference>
<keyword evidence="3" id="KW-1185">Reference proteome</keyword>
<keyword evidence="1" id="KW-0472">Membrane</keyword>
<name>A0A8J6R215_9GAMM</name>
<dbReference type="EMBL" id="JACXAF010000003">
    <property type="protein sequence ID" value="MBD1388465.1"/>
    <property type="molecule type" value="Genomic_DNA"/>
</dbReference>
<protein>
    <submittedName>
        <fullName evidence="2">Uncharacterized protein</fullName>
    </submittedName>
</protein>
<gene>
    <name evidence="2" type="ORF">IC617_03405</name>
</gene>
<feature type="transmembrane region" description="Helical" evidence="1">
    <location>
        <begin position="6"/>
        <end position="23"/>
    </location>
</feature>
<proteinExistence type="predicted"/>
<comment type="caution">
    <text evidence="2">The sequence shown here is derived from an EMBL/GenBank/DDBJ whole genome shotgun (WGS) entry which is preliminary data.</text>
</comment>
<sequence>MDLLVSLWLFWLMLWLVFTVVLVRQSRQLLKMLASEDGSFEFKGWRPLLLSMWRRAYMTLPEGALRDTCDDYRKLLNIWVFMAVLVILVRLMILVTNV</sequence>
<organism evidence="2 3">
    <name type="scientific">Neiella litorisoli</name>
    <dbReference type="NCBI Taxonomy" id="2771431"/>
    <lineage>
        <taxon>Bacteria</taxon>
        <taxon>Pseudomonadati</taxon>
        <taxon>Pseudomonadota</taxon>
        <taxon>Gammaproteobacteria</taxon>
        <taxon>Alteromonadales</taxon>
        <taxon>Echinimonadaceae</taxon>
        <taxon>Neiella</taxon>
    </lineage>
</organism>
<evidence type="ECO:0000256" key="1">
    <source>
        <dbReference type="SAM" id="Phobius"/>
    </source>
</evidence>